<dbReference type="SUPFAM" id="SSF56925">
    <property type="entry name" value="OMPA-like"/>
    <property type="match status" value="1"/>
</dbReference>
<dbReference type="Gene3D" id="2.40.160.20">
    <property type="match status" value="1"/>
</dbReference>
<dbReference type="EMBL" id="FQWD01000002">
    <property type="protein sequence ID" value="SHG10157.1"/>
    <property type="molecule type" value="Genomic_DNA"/>
</dbReference>
<dbReference type="InterPro" id="IPR027385">
    <property type="entry name" value="Beta-barrel_OMP"/>
</dbReference>
<dbReference type="OrthoDB" id="6385920at2"/>
<keyword evidence="5" id="KW-1185">Reference proteome</keyword>
<dbReference type="Proteomes" id="UP000184520">
    <property type="component" value="Unassembled WGS sequence"/>
</dbReference>
<evidence type="ECO:0000256" key="1">
    <source>
        <dbReference type="ARBA" id="ARBA00022729"/>
    </source>
</evidence>
<dbReference type="STRING" id="634436.SAMN05216361_1279"/>
<name>A0A1M5H2D2_9ALTE</name>
<dbReference type="AlphaFoldDB" id="A0A1M5H2D2"/>
<feature type="chain" id="PRO_5013200382" evidence="2">
    <location>
        <begin position="22"/>
        <end position="192"/>
    </location>
</feature>
<dbReference type="Pfam" id="PF13505">
    <property type="entry name" value="OMP_b-brl"/>
    <property type="match status" value="1"/>
</dbReference>
<organism evidence="4 5">
    <name type="scientific">Marisediminitalea aggregata</name>
    <dbReference type="NCBI Taxonomy" id="634436"/>
    <lineage>
        <taxon>Bacteria</taxon>
        <taxon>Pseudomonadati</taxon>
        <taxon>Pseudomonadota</taxon>
        <taxon>Gammaproteobacteria</taxon>
        <taxon>Alteromonadales</taxon>
        <taxon>Alteromonadaceae</taxon>
        <taxon>Marisediminitalea</taxon>
    </lineage>
</organism>
<evidence type="ECO:0000313" key="5">
    <source>
        <dbReference type="Proteomes" id="UP000184520"/>
    </source>
</evidence>
<accession>A0A1M5H2D2</accession>
<dbReference type="InterPro" id="IPR011250">
    <property type="entry name" value="OMP/PagP_B-barrel"/>
</dbReference>
<evidence type="ECO:0000259" key="3">
    <source>
        <dbReference type="Pfam" id="PF13505"/>
    </source>
</evidence>
<dbReference type="RefSeq" id="WP_073319591.1">
    <property type="nucleotide sequence ID" value="NZ_FQWD01000002.1"/>
</dbReference>
<evidence type="ECO:0000313" key="4">
    <source>
        <dbReference type="EMBL" id="SHG10157.1"/>
    </source>
</evidence>
<gene>
    <name evidence="4" type="ORF">SAMN05216361_1279</name>
</gene>
<proteinExistence type="predicted"/>
<sequence>MKIASIAIIIAGGLMSQSAVAIEKMYGVVSAGYTDLEYSNTVEESFGYKLILGHEFHRQWYVEAGFIQFADIDTESDYSTLGVQANGLYLGVVGKASHAVGELFYRLGAANVDVHAQELSADGQCKFGAAVGAVNGQTLCQFDEGIAAGIIGLGFDYYVATKTFVRLEAEYMRGKDGFDTSMISLGIRYNFN</sequence>
<reference evidence="5" key="1">
    <citation type="submission" date="2016-11" db="EMBL/GenBank/DDBJ databases">
        <authorList>
            <person name="Varghese N."/>
            <person name="Submissions S."/>
        </authorList>
    </citation>
    <scope>NUCLEOTIDE SEQUENCE [LARGE SCALE GENOMIC DNA]</scope>
    <source>
        <strain evidence="5">CGMCC 1.8995</strain>
    </source>
</reference>
<feature type="signal peptide" evidence="2">
    <location>
        <begin position="1"/>
        <end position="21"/>
    </location>
</feature>
<evidence type="ECO:0000256" key="2">
    <source>
        <dbReference type="SAM" id="SignalP"/>
    </source>
</evidence>
<feature type="domain" description="Outer membrane protein beta-barrel" evidence="3">
    <location>
        <begin position="8"/>
        <end position="191"/>
    </location>
</feature>
<keyword evidence="1 2" id="KW-0732">Signal</keyword>
<protein>
    <submittedName>
        <fullName evidence="4">Outer membrane protein beta-barrel domain-containing protein</fullName>
    </submittedName>
</protein>